<feature type="region of interest" description="Disordered" evidence="1">
    <location>
        <begin position="1"/>
        <end position="149"/>
    </location>
</feature>
<evidence type="ECO:0000313" key="2">
    <source>
        <dbReference type="EMBL" id="CAA9542966.1"/>
    </source>
</evidence>
<feature type="non-terminal residue" evidence="2">
    <location>
        <position position="149"/>
    </location>
</feature>
<sequence length="149" mass="16533">ATDATVPGPVHLCRRLERRSGRIRPQPAPVHRPGELRGAGQRHAAGDEPPPAAARWYLRGRFPGRDRDGRRRVDPIRPTGLRPGLSRRQPPDRRRGDPRQRPPAVPVAERCRLRHDRRGPGHGPGCGIGDRDRGAGLGTALRPSRRDDL</sequence>
<reference evidence="2" key="1">
    <citation type="submission" date="2020-02" db="EMBL/GenBank/DDBJ databases">
        <authorList>
            <person name="Meier V. D."/>
        </authorList>
    </citation>
    <scope>NUCLEOTIDE SEQUENCE</scope>
    <source>
        <strain evidence="2">AVDCRST_MAG70</strain>
    </source>
</reference>
<accession>A0A6J4UAD1</accession>
<evidence type="ECO:0000256" key="1">
    <source>
        <dbReference type="SAM" id="MobiDB-lite"/>
    </source>
</evidence>
<feature type="non-terminal residue" evidence="2">
    <location>
        <position position="1"/>
    </location>
</feature>
<name>A0A6J4UAD1_9BACT</name>
<feature type="compositionally biased region" description="Basic and acidic residues" evidence="1">
    <location>
        <begin position="89"/>
        <end position="100"/>
    </location>
</feature>
<dbReference type="EMBL" id="CADCWH010000044">
    <property type="protein sequence ID" value="CAA9542966.1"/>
    <property type="molecule type" value="Genomic_DNA"/>
</dbReference>
<protein>
    <submittedName>
        <fullName evidence="2">Uncharacterized protein</fullName>
    </submittedName>
</protein>
<dbReference type="AlphaFoldDB" id="A0A6J4UAD1"/>
<organism evidence="2">
    <name type="scientific">uncultured Thermomicrobiales bacterium</name>
    <dbReference type="NCBI Taxonomy" id="1645740"/>
    <lineage>
        <taxon>Bacteria</taxon>
        <taxon>Pseudomonadati</taxon>
        <taxon>Thermomicrobiota</taxon>
        <taxon>Thermomicrobia</taxon>
        <taxon>Thermomicrobiales</taxon>
        <taxon>environmental samples</taxon>
    </lineage>
</organism>
<feature type="compositionally biased region" description="Basic and acidic residues" evidence="1">
    <location>
        <begin position="63"/>
        <end position="75"/>
    </location>
</feature>
<proteinExistence type="predicted"/>
<gene>
    <name evidence="2" type="ORF">AVDCRST_MAG70-268</name>
</gene>